<dbReference type="PANTHER" id="PTHR43854">
    <property type="entry name" value="INDOLEPYRUVATE OXIDOREDUCTASE SUBUNIT IORB"/>
    <property type="match status" value="1"/>
</dbReference>
<evidence type="ECO:0000313" key="5">
    <source>
        <dbReference type="EMBL" id="MDA5398019.1"/>
    </source>
</evidence>
<protein>
    <submittedName>
        <fullName evidence="5">Indolepyruvate oxidoreductase subunit beta family protein</fullName>
    </submittedName>
</protein>
<dbReference type="Pfam" id="PF20169">
    <property type="entry name" value="DUF6537"/>
    <property type="match status" value="1"/>
</dbReference>
<dbReference type="EMBL" id="JAPJZI010000001">
    <property type="protein sequence ID" value="MDA5398019.1"/>
    <property type="molecule type" value="Genomic_DNA"/>
</dbReference>
<dbReference type="AlphaFoldDB" id="A0A9X3ZGH0"/>
<comment type="caution">
    <text evidence="5">The sequence shown here is derived from an EMBL/GenBank/DDBJ whole genome shotgun (WGS) entry which is preliminary data.</text>
</comment>
<feature type="domain" description="Pyruvate/ketoisovalerate oxidoreductase catalytic" evidence="3">
    <location>
        <begin position="28"/>
        <end position="214"/>
    </location>
</feature>
<evidence type="ECO:0000259" key="3">
    <source>
        <dbReference type="Pfam" id="PF01558"/>
    </source>
</evidence>
<name>A0A9X3ZGH0_9HYPH</name>
<dbReference type="InterPro" id="IPR046667">
    <property type="entry name" value="DUF6537"/>
</dbReference>
<proteinExistence type="predicted"/>
<dbReference type="NCBIfam" id="NF006179">
    <property type="entry name" value="PRK08312.1"/>
    <property type="match status" value="1"/>
</dbReference>
<sequence>MAVEEQFVARAPDPQLGGIIKLAVMAVGGQGGGVLTNWIESLARAGGYDCQATSVAGVAQRTGATIYYIEMAPAGDGTPVFSLAPSAGDVDILVAAEMMEAGRAIVRGFVTPDRTTLIASTHRALAISEKTVPGDGVASSEEVRAAAEIAASRLILFDMEQIAADNGSVISASLFGALAGSEVLPFSREAFEQAIRAGGRGVEASLRAFGAAFERTADGIEPIASGHAGEKPDASGSEPTGSGPLLEQWRALRARVDGWPETVGDMARPGLQKVVDFQDIAYGKEYLDRVENVLSRDNEDKDYLLTREAAKYIANAMAYDDVIRVADLKTRAPRFSRIRSEMAAPDDSLIQLTEFMHPRAEEIAGMLPAGIGRKVEASERWMARLDRWFNKGRRLRTHRVRPFLMLYILGGLSGYRRRTLRHAIEVDHLERWLRTVFEYLDNDYDVAVEIVRCRRLIKGYSDTHARGLSKFDRVLDAVKLVAGREDAAQWIERLREAALKDEEGEALDGAVETIRSFT</sequence>
<dbReference type="Gene3D" id="3.40.920.10">
    <property type="entry name" value="Pyruvate-ferredoxin oxidoreductase, PFOR, domain III"/>
    <property type="match status" value="1"/>
</dbReference>
<dbReference type="RefSeq" id="WP_267989461.1">
    <property type="nucleotide sequence ID" value="NZ_JAPJZI010000001.1"/>
</dbReference>
<dbReference type="Proteomes" id="UP001151234">
    <property type="component" value="Unassembled WGS sequence"/>
</dbReference>
<feature type="region of interest" description="Disordered" evidence="2">
    <location>
        <begin position="222"/>
        <end position="243"/>
    </location>
</feature>
<dbReference type="PANTHER" id="PTHR43854:SF1">
    <property type="entry name" value="INDOLEPYRUVATE OXIDOREDUCTASE SUBUNIT IORB"/>
    <property type="match status" value="1"/>
</dbReference>
<dbReference type="Pfam" id="PF01558">
    <property type="entry name" value="POR"/>
    <property type="match status" value="1"/>
</dbReference>
<keyword evidence="6" id="KW-1185">Reference proteome</keyword>
<evidence type="ECO:0000256" key="1">
    <source>
        <dbReference type="ARBA" id="ARBA00023002"/>
    </source>
</evidence>
<keyword evidence="1" id="KW-0560">Oxidoreductase</keyword>
<dbReference type="InterPro" id="IPR019752">
    <property type="entry name" value="Pyrv/ketoisovalerate_OxRed_cat"/>
</dbReference>
<evidence type="ECO:0000259" key="4">
    <source>
        <dbReference type="Pfam" id="PF20169"/>
    </source>
</evidence>
<feature type="domain" description="DUF6537" evidence="4">
    <location>
        <begin position="265"/>
        <end position="476"/>
    </location>
</feature>
<evidence type="ECO:0000313" key="6">
    <source>
        <dbReference type="Proteomes" id="UP001151234"/>
    </source>
</evidence>
<organism evidence="5 6">
    <name type="scientific">Hoeflea prorocentri</name>
    <dbReference type="NCBI Taxonomy" id="1922333"/>
    <lineage>
        <taxon>Bacteria</taxon>
        <taxon>Pseudomonadati</taxon>
        <taxon>Pseudomonadota</taxon>
        <taxon>Alphaproteobacteria</taxon>
        <taxon>Hyphomicrobiales</taxon>
        <taxon>Rhizobiaceae</taxon>
        <taxon>Hoeflea</taxon>
    </lineage>
</organism>
<reference evidence="5" key="1">
    <citation type="submission" date="2022-11" db="EMBL/GenBank/DDBJ databases">
        <title>Draft genome sequence of Hoeflea poritis E7-10 and Hoeflea prorocentri PM5-8, separated from scleractinian coral Porites lutea and marine dinoflagellate.</title>
        <authorList>
            <person name="Zhang G."/>
            <person name="Wei Q."/>
            <person name="Cai L."/>
        </authorList>
    </citation>
    <scope>NUCLEOTIDE SEQUENCE</scope>
    <source>
        <strain evidence="5">PM5-8</strain>
    </source>
</reference>
<gene>
    <name evidence="5" type="ORF">OQ273_05465</name>
</gene>
<accession>A0A9X3ZGH0</accession>
<dbReference type="InterPro" id="IPR052198">
    <property type="entry name" value="IorB_Oxidoreductase"/>
</dbReference>
<dbReference type="GO" id="GO:0016903">
    <property type="term" value="F:oxidoreductase activity, acting on the aldehyde or oxo group of donors"/>
    <property type="evidence" value="ECO:0007669"/>
    <property type="project" value="InterPro"/>
</dbReference>
<evidence type="ECO:0000256" key="2">
    <source>
        <dbReference type="SAM" id="MobiDB-lite"/>
    </source>
</evidence>
<dbReference type="SUPFAM" id="SSF53323">
    <property type="entry name" value="Pyruvate-ferredoxin oxidoreductase, PFOR, domain III"/>
    <property type="match status" value="1"/>
</dbReference>
<dbReference type="InterPro" id="IPR002869">
    <property type="entry name" value="Pyrv_flavodox_OxRed_cen"/>
</dbReference>